<protein>
    <submittedName>
        <fullName evidence="1">Uncharacterized protein</fullName>
    </submittedName>
</protein>
<dbReference type="Proteomes" id="UP001239111">
    <property type="component" value="Chromosome 1"/>
</dbReference>
<keyword evidence="2" id="KW-1185">Reference proteome</keyword>
<name>A0ACC2PH23_9HYME</name>
<accession>A0ACC2PH23</accession>
<gene>
    <name evidence="1" type="ORF">QAD02_018677</name>
</gene>
<evidence type="ECO:0000313" key="1">
    <source>
        <dbReference type="EMBL" id="KAJ8682885.1"/>
    </source>
</evidence>
<evidence type="ECO:0000313" key="2">
    <source>
        <dbReference type="Proteomes" id="UP001239111"/>
    </source>
</evidence>
<proteinExistence type="predicted"/>
<organism evidence="1 2">
    <name type="scientific">Eretmocerus hayati</name>
    <dbReference type="NCBI Taxonomy" id="131215"/>
    <lineage>
        <taxon>Eukaryota</taxon>
        <taxon>Metazoa</taxon>
        <taxon>Ecdysozoa</taxon>
        <taxon>Arthropoda</taxon>
        <taxon>Hexapoda</taxon>
        <taxon>Insecta</taxon>
        <taxon>Pterygota</taxon>
        <taxon>Neoptera</taxon>
        <taxon>Endopterygota</taxon>
        <taxon>Hymenoptera</taxon>
        <taxon>Apocrita</taxon>
        <taxon>Proctotrupomorpha</taxon>
        <taxon>Chalcidoidea</taxon>
        <taxon>Aphelinidae</taxon>
        <taxon>Aphelininae</taxon>
        <taxon>Eretmocerus</taxon>
    </lineage>
</organism>
<sequence length="658" mass="77284">MITRKITKLTNVRRLNELQRLGSQVKHVSTTKGQNFPFLHLDPKDNVECLFNNINSRPPRSFSTRPSYGFRKNNALEVLEKAQLYCKSKVNQTICEQNLQIETLDTLLSKPWSDMNNSDILKNFELLSQLAHGNNENIGDEKYHAVLKLLVDKMPSFYDEEIHHLLTCMQLWFRDKKNLNYKEFCKAVDEECLQRYREWELEKLFAWHFKFFELFLYRSSKFITKSLRKVGYKITSMSKEQLLQFAFLVSASRWAEVNLYNLEYTVEQKVDEFSIDELAIITLAFFKKETPIRSKDFLKKMMQTLQNNISTVSDFGLVSLLQILRHVHEPHMIEEVKKLLCALETQVPHRNSIVLAECMSLQKRTLLINESLMAKILERVEKEIESMSIRVIRQIISTLTTYNYEPSTTPFYSIALTTILSPDRAAEVKRNPHVFNHIVMLLSHIDFYSKEALSRSMQKEVVDQLCAESIWNLRKEYLHIHEYVEIEHPEYDGPRLEEQVLKRLYKLHGPTNWNAVNNVLNNYGYKKLLRDLTNICQKILGPDMRVYQDFPLPGATYKNIILCQDVETKEFISPDEKLMSLPKGSIKYAPNDGSRYFALIQATYNFIHLESGNYSGRLLGHIRQIRKLGYTPVVINAIEWFKLKEEEKLDHLKRLLEV</sequence>
<reference evidence="1" key="1">
    <citation type="submission" date="2023-04" db="EMBL/GenBank/DDBJ databases">
        <title>A chromosome-level genome assembly of the parasitoid wasp Eretmocerus hayati.</title>
        <authorList>
            <person name="Zhong Y."/>
            <person name="Liu S."/>
            <person name="Liu Y."/>
        </authorList>
    </citation>
    <scope>NUCLEOTIDE SEQUENCE</scope>
    <source>
        <strain evidence="1">ZJU_SS_LIU_2023</strain>
    </source>
</reference>
<dbReference type="EMBL" id="CM056741">
    <property type="protein sequence ID" value="KAJ8682885.1"/>
    <property type="molecule type" value="Genomic_DNA"/>
</dbReference>
<comment type="caution">
    <text evidence="1">The sequence shown here is derived from an EMBL/GenBank/DDBJ whole genome shotgun (WGS) entry which is preliminary data.</text>
</comment>